<reference evidence="2 3" key="1">
    <citation type="journal article" date="2016" name="Nat. Commun.">
        <title>Thousands of microbial genomes shed light on interconnected biogeochemical processes in an aquifer system.</title>
        <authorList>
            <person name="Anantharaman K."/>
            <person name="Brown C.T."/>
            <person name="Hug L.A."/>
            <person name="Sharon I."/>
            <person name="Castelle C.J."/>
            <person name="Probst A.J."/>
            <person name="Thomas B.C."/>
            <person name="Singh A."/>
            <person name="Wilkins M.J."/>
            <person name="Karaoz U."/>
            <person name="Brodie E.L."/>
            <person name="Williams K.H."/>
            <person name="Hubbard S.S."/>
            <person name="Banfield J.F."/>
        </authorList>
    </citation>
    <scope>NUCLEOTIDE SEQUENCE [LARGE SCALE GENOMIC DNA]</scope>
</reference>
<proteinExistence type="predicted"/>
<dbReference type="Proteomes" id="UP000177039">
    <property type="component" value="Unassembled WGS sequence"/>
</dbReference>
<dbReference type="CDD" id="cd02440">
    <property type="entry name" value="AdoMet_MTases"/>
    <property type="match status" value="1"/>
</dbReference>
<evidence type="ECO:0000313" key="3">
    <source>
        <dbReference type="Proteomes" id="UP000177039"/>
    </source>
</evidence>
<evidence type="ECO:0008006" key="4">
    <source>
        <dbReference type="Google" id="ProtNLM"/>
    </source>
</evidence>
<dbReference type="Gene3D" id="3.40.50.150">
    <property type="entry name" value="Vaccinia Virus protein VP39"/>
    <property type="match status" value="1"/>
</dbReference>
<dbReference type="PANTHER" id="PTHR43861">
    <property type="entry name" value="TRANS-ACONITATE 2-METHYLTRANSFERASE-RELATED"/>
    <property type="match status" value="1"/>
</dbReference>
<gene>
    <name evidence="2" type="ORF">A3B54_03005</name>
</gene>
<keyword evidence="1" id="KW-0812">Transmembrane</keyword>
<sequence length="302" mass="35061">MNNIPYSPSRLDSTKYFLKNLPKYVVGSKNLLDVGCGKLYFFDMLEELNFKGTYLGIDIDPKKLTYFKIAKNTDVSPWMRRYNPREASTKRKKNHGRQPVEVYYPKGIEFKIQKKSILDFKGEKKFDMAICLWVLEHIKSDSLAIDKINAILKPKGILVIAVPSIWSWPFEFGRHGFHYYSKSRIQKMLAESGFEILEQHSSGGAAGFLFMIAASWPRLLSLIPLLIIYALANKLSLNNKRSFSSNKNWKDFSTNFVRNTFYKYHNYKIGINIHNFIVDKITVVDNLFKILPASHILILRKK</sequence>
<dbReference type="SUPFAM" id="SSF53335">
    <property type="entry name" value="S-adenosyl-L-methionine-dependent methyltransferases"/>
    <property type="match status" value="1"/>
</dbReference>
<name>A0A1F5H6A6_9BACT</name>
<dbReference type="EMBL" id="MFBT01000012">
    <property type="protein sequence ID" value="OGD99631.1"/>
    <property type="molecule type" value="Genomic_DNA"/>
</dbReference>
<comment type="caution">
    <text evidence="2">The sequence shown here is derived from an EMBL/GenBank/DDBJ whole genome shotgun (WGS) entry which is preliminary data.</text>
</comment>
<dbReference type="AlphaFoldDB" id="A0A1F5H6A6"/>
<dbReference type="InterPro" id="IPR029063">
    <property type="entry name" value="SAM-dependent_MTases_sf"/>
</dbReference>
<keyword evidence="1" id="KW-0472">Membrane</keyword>
<keyword evidence="1" id="KW-1133">Transmembrane helix</keyword>
<evidence type="ECO:0000313" key="2">
    <source>
        <dbReference type="EMBL" id="OGD99631.1"/>
    </source>
</evidence>
<feature type="transmembrane region" description="Helical" evidence="1">
    <location>
        <begin position="208"/>
        <end position="232"/>
    </location>
</feature>
<dbReference type="Pfam" id="PF13489">
    <property type="entry name" value="Methyltransf_23"/>
    <property type="match status" value="1"/>
</dbReference>
<accession>A0A1F5H6A6</accession>
<protein>
    <recommendedName>
        <fullName evidence="4">Methyltransferase type 11 domain-containing protein</fullName>
    </recommendedName>
</protein>
<evidence type="ECO:0000256" key="1">
    <source>
        <dbReference type="SAM" id="Phobius"/>
    </source>
</evidence>
<organism evidence="2 3">
    <name type="scientific">Candidatus Curtissbacteria bacterium RIFCSPLOWO2_01_FULL_42_50</name>
    <dbReference type="NCBI Taxonomy" id="1797730"/>
    <lineage>
        <taxon>Bacteria</taxon>
        <taxon>Candidatus Curtissiibacteriota</taxon>
    </lineage>
</organism>